<reference evidence="1 2" key="1">
    <citation type="submission" date="2021-06" db="EMBL/GenBank/DDBJ databases">
        <title>Caerostris extrusa draft genome.</title>
        <authorList>
            <person name="Kono N."/>
            <person name="Arakawa K."/>
        </authorList>
    </citation>
    <scope>NUCLEOTIDE SEQUENCE [LARGE SCALE GENOMIC DNA]</scope>
</reference>
<protein>
    <submittedName>
        <fullName evidence="1">Uncharacterized protein</fullName>
    </submittedName>
</protein>
<gene>
    <name evidence="1" type="ORF">CEXT_530151</name>
</gene>
<name>A0AAV4XCL1_CAEEX</name>
<comment type="caution">
    <text evidence="1">The sequence shown here is derived from an EMBL/GenBank/DDBJ whole genome shotgun (WGS) entry which is preliminary data.</text>
</comment>
<sequence length="78" mass="9066">MSKNSKHSVFECLRDSGITSKEHYGFDKLRTAFVLKEHYGFDKWRTGGFDDVGQFFLFLKRVPERSALFEVGQCINNV</sequence>
<evidence type="ECO:0000313" key="2">
    <source>
        <dbReference type="Proteomes" id="UP001054945"/>
    </source>
</evidence>
<accession>A0AAV4XCL1</accession>
<proteinExistence type="predicted"/>
<dbReference type="EMBL" id="BPLR01017479">
    <property type="protein sequence ID" value="GIY91940.1"/>
    <property type="molecule type" value="Genomic_DNA"/>
</dbReference>
<keyword evidence="2" id="KW-1185">Reference proteome</keyword>
<evidence type="ECO:0000313" key="1">
    <source>
        <dbReference type="EMBL" id="GIY91940.1"/>
    </source>
</evidence>
<dbReference type="AlphaFoldDB" id="A0AAV4XCL1"/>
<organism evidence="1 2">
    <name type="scientific">Caerostris extrusa</name>
    <name type="common">Bark spider</name>
    <name type="synonym">Caerostris bankana</name>
    <dbReference type="NCBI Taxonomy" id="172846"/>
    <lineage>
        <taxon>Eukaryota</taxon>
        <taxon>Metazoa</taxon>
        <taxon>Ecdysozoa</taxon>
        <taxon>Arthropoda</taxon>
        <taxon>Chelicerata</taxon>
        <taxon>Arachnida</taxon>
        <taxon>Araneae</taxon>
        <taxon>Araneomorphae</taxon>
        <taxon>Entelegynae</taxon>
        <taxon>Araneoidea</taxon>
        <taxon>Araneidae</taxon>
        <taxon>Caerostris</taxon>
    </lineage>
</organism>
<dbReference type="Proteomes" id="UP001054945">
    <property type="component" value="Unassembled WGS sequence"/>
</dbReference>